<evidence type="ECO:0000313" key="4">
    <source>
        <dbReference type="EMBL" id="BCA48666.1"/>
    </source>
</evidence>
<dbReference type="RefSeq" id="WP_022470699.1">
    <property type="nucleotide sequence ID" value="NZ_AP022660.1"/>
</dbReference>
<gene>
    <name evidence="4" type="ORF">BatF92_06080</name>
</gene>
<dbReference type="Proteomes" id="UP000500882">
    <property type="component" value="Chromosome"/>
</dbReference>
<evidence type="ECO:0008006" key="6">
    <source>
        <dbReference type="Google" id="ProtNLM"/>
    </source>
</evidence>
<dbReference type="PROSITE" id="PS51257">
    <property type="entry name" value="PROKAR_LIPOPROTEIN"/>
    <property type="match status" value="1"/>
</dbReference>
<evidence type="ECO:0000259" key="3">
    <source>
        <dbReference type="Pfam" id="PF17166"/>
    </source>
</evidence>
<dbReference type="EMBL" id="AP022660">
    <property type="protein sequence ID" value="BCA48666.1"/>
    <property type="molecule type" value="Genomic_DNA"/>
</dbReference>
<dbReference type="SUPFAM" id="SSF49785">
    <property type="entry name" value="Galactose-binding domain-like"/>
    <property type="match status" value="1"/>
</dbReference>
<dbReference type="Pfam" id="PF16391">
    <property type="entry name" value="DUF5000"/>
    <property type="match status" value="1"/>
</dbReference>
<feature type="domain" description="DUF5126" evidence="3">
    <location>
        <begin position="130"/>
        <end position="231"/>
    </location>
</feature>
<dbReference type="Gene3D" id="2.60.120.260">
    <property type="entry name" value="Galactose-binding domain-like"/>
    <property type="match status" value="1"/>
</dbReference>
<dbReference type="Pfam" id="PF16323">
    <property type="entry name" value="DUF4959"/>
    <property type="match status" value="1"/>
</dbReference>
<feature type="domain" description="DUF5000" evidence="2">
    <location>
        <begin position="255"/>
        <end position="415"/>
    </location>
</feature>
<dbReference type="InterPro" id="IPR032527">
    <property type="entry name" value="DUF4959"/>
</dbReference>
<dbReference type="InterPro" id="IPR033431">
    <property type="entry name" value="DUF5126"/>
</dbReference>
<evidence type="ECO:0000259" key="2">
    <source>
        <dbReference type="Pfam" id="PF16391"/>
    </source>
</evidence>
<dbReference type="Pfam" id="PF17166">
    <property type="entry name" value="DUF5126"/>
    <property type="match status" value="1"/>
</dbReference>
<name>A0A679HCG2_BACT4</name>
<protein>
    <recommendedName>
        <fullName evidence="6">DUF4959 domain-containing protein</fullName>
    </recommendedName>
</protein>
<dbReference type="InterPro" id="IPR032164">
    <property type="entry name" value="DUF5000"/>
</dbReference>
<sequence length="420" mass="47503">MKKINYRLKLTKYMSATLIGILFLIGCGQDDRIGLDATDSIAPGLPSNIKVENINGGAIISYTPPKDDDLLCVVASYMINGKERTTKASPYVNKLTIEGFGKVGDYQVILKSIDKSRNESEPLSVTISPLTPPVEFIYNSLKVEDSFGGVSLTWENPTRENIILEVFKKDDGEWISLENFYSSVLNGVAKIRNLAAEPITLGYRIQDRWENYSQMLEKESTPLYEEELSKSLFKEVNPLPGDCEAMSGLPIRNIWQGDYNMNCFHNVTATTNPAIGRTITFDMGQLAKVSRFKMYQRRGNDPVNIWAYDHNNLKKYVIYGCEALTDNMYLGGEIKEDGIKYPTFEGWTKIMEVECYKPSGSDNPTKTNEDLEYIENGDEHEIPLDAPNFRYIRIYMLENWSGGTYAQIGEMTFWGQPAGK</sequence>
<dbReference type="AlphaFoldDB" id="A0A679HCG2"/>
<reference evidence="4 5" key="1">
    <citation type="submission" date="2020-02" db="EMBL/GenBank/DDBJ databases">
        <title>Whole-genome sequencing and comparative analysis of the genomes of Bacteroides thetaiotaomicron and Escherichia coli isolated from a healthy resident in Vietnam.</title>
        <authorList>
            <person name="Mohsin M."/>
            <person name="Tanaka K."/>
            <person name="Kawahara R."/>
            <person name="Kondo S."/>
            <person name="Noguchi H."/>
            <person name="Motooka D."/>
            <person name="Nakamura S."/>
            <person name="Khong D.T."/>
            <person name="Nguyen T.N."/>
            <person name="Tran H.T."/>
            <person name="Yamamoto Y."/>
        </authorList>
    </citation>
    <scope>NUCLEOTIDE SEQUENCE [LARGE SCALE GENOMIC DNA]</scope>
    <source>
        <strain evidence="4 5">F9-2</strain>
    </source>
</reference>
<evidence type="ECO:0000313" key="5">
    <source>
        <dbReference type="Proteomes" id="UP000500882"/>
    </source>
</evidence>
<evidence type="ECO:0000259" key="1">
    <source>
        <dbReference type="Pfam" id="PF16323"/>
    </source>
</evidence>
<organism evidence="4 5">
    <name type="scientific">Bacteroides thetaiotaomicron</name>
    <dbReference type="NCBI Taxonomy" id="818"/>
    <lineage>
        <taxon>Bacteria</taxon>
        <taxon>Pseudomonadati</taxon>
        <taxon>Bacteroidota</taxon>
        <taxon>Bacteroidia</taxon>
        <taxon>Bacteroidales</taxon>
        <taxon>Bacteroidaceae</taxon>
        <taxon>Bacteroides</taxon>
    </lineage>
</organism>
<proteinExistence type="predicted"/>
<feature type="domain" description="DUF4959" evidence="1">
    <location>
        <begin position="26"/>
        <end position="129"/>
    </location>
</feature>
<dbReference type="InterPro" id="IPR008979">
    <property type="entry name" value="Galactose-bd-like_sf"/>
</dbReference>
<accession>A0A679HCG2</accession>